<reference evidence="1" key="1">
    <citation type="submission" date="2020-05" db="EMBL/GenBank/DDBJ databases">
        <title>WGS assembly of Panicum virgatum.</title>
        <authorList>
            <person name="Lovell J.T."/>
            <person name="Jenkins J."/>
            <person name="Shu S."/>
            <person name="Juenger T.E."/>
            <person name="Schmutz J."/>
        </authorList>
    </citation>
    <scope>NUCLEOTIDE SEQUENCE</scope>
    <source>
        <strain evidence="1">AP13</strain>
    </source>
</reference>
<evidence type="ECO:0000313" key="2">
    <source>
        <dbReference type="Proteomes" id="UP000823388"/>
    </source>
</evidence>
<proteinExistence type="predicted"/>
<accession>A0A8T0RTX2</accession>
<dbReference type="AlphaFoldDB" id="A0A8T0RTX2"/>
<protein>
    <recommendedName>
        <fullName evidence="3">RNase H type-1 domain-containing protein</fullName>
    </recommendedName>
</protein>
<sequence>MFLFVTSLHEVREVGSAKEMLKEIWGLEQKESLTVVLLLWHWWLERNRIREGERRDLAGLIYIIRAQAVEFLNLATKLNSSPNGNRKKWSRPAGDVLRINSDGAFNPATRKGGWDFVIRDSQGTVIHAGAGAIPNALNALHVEVLKTSPSAEFHTAISKDATSSQENDSTVS</sequence>
<evidence type="ECO:0008006" key="3">
    <source>
        <dbReference type="Google" id="ProtNLM"/>
    </source>
</evidence>
<evidence type="ECO:0000313" key="1">
    <source>
        <dbReference type="EMBL" id="KAG2588003.1"/>
    </source>
</evidence>
<comment type="caution">
    <text evidence="1">The sequence shown here is derived from an EMBL/GenBank/DDBJ whole genome shotgun (WGS) entry which is preliminary data.</text>
</comment>
<organism evidence="1 2">
    <name type="scientific">Panicum virgatum</name>
    <name type="common">Blackwell switchgrass</name>
    <dbReference type="NCBI Taxonomy" id="38727"/>
    <lineage>
        <taxon>Eukaryota</taxon>
        <taxon>Viridiplantae</taxon>
        <taxon>Streptophyta</taxon>
        <taxon>Embryophyta</taxon>
        <taxon>Tracheophyta</taxon>
        <taxon>Spermatophyta</taxon>
        <taxon>Magnoliopsida</taxon>
        <taxon>Liliopsida</taxon>
        <taxon>Poales</taxon>
        <taxon>Poaceae</taxon>
        <taxon>PACMAD clade</taxon>
        <taxon>Panicoideae</taxon>
        <taxon>Panicodae</taxon>
        <taxon>Paniceae</taxon>
        <taxon>Panicinae</taxon>
        <taxon>Panicum</taxon>
        <taxon>Panicum sect. Hiantes</taxon>
    </lineage>
</organism>
<name>A0A8T0RTX2_PANVG</name>
<dbReference type="PANTHER" id="PTHR47074">
    <property type="entry name" value="BNAC02G40300D PROTEIN"/>
    <property type="match status" value="1"/>
</dbReference>
<dbReference type="Proteomes" id="UP000823388">
    <property type="component" value="Chromosome 5N"/>
</dbReference>
<gene>
    <name evidence="1" type="ORF">PVAP13_5NG187700</name>
</gene>
<keyword evidence="2" id="KW-1185">Reference proteome</keyword>
<dbReference type="EMBL" id="CM029046">
    <property type="protein sequence ID" value="KAG2588003.1"/>
    <property type="molecule type" value="Genomic_DNA"/>
</dbReference>
<dbReference type="InterPro" id="IPR052929">
    <property type="entry name" value="RNase_H-like_EbsB-rel"/>
</dbReference>
<dbReference type="PANTHER" id="PTHR47074:SF11">
    <property type="entry name" value="REVERSE TRANSCRIPTASE-LIKE PROTEIN"/>
    <property type="match status" value="1"/>
</dbReference>